<dbReference type="MGI" id="MGI:3642531">
    <property type="gene designation" value="Gm15417"/>
</dbReference>
<evidence type="ECO:0000313" key="2">
    <source>
        <dbReference type="MGI" id="MGI:3642531"/>
    </source>
</evidence>
<protein>
    <submittedName>
        <fullName evidence="1">Uncharacterized protein</fullName>
    </submittedName>
</protein>
<dbReference type="EMBL" id="AK136654">
    <property type="protein sequence ID" value="BAE23089.1"/>
    <property type="molecule type" value="mRNA"/>
</dbReference>
<reference evidence="1" key="4">
    <citation type="journal article" date="2001" name="Nature">
        <title>Functional annotation of a full-length mouse cDNA collection.</title>
        <authorList>
            <consortium name="The RIKEN Genome Exploration Research Group Phase II Team and the FANTOM Consortium"/>
        </authorList>
    </citation>
    <scope>NUCLEOTIDE SEQUENCE</scope>
    <source>
        <strain evidence="1">C57BL/6J</strain>
        <tissue evidence="1">Epididymis</tissue>
    </source>
</reference>
<dbReference type="AlphaFoldDB" id="Q3UW30"/>
<reference evidence="1" key="3">
    <citation type="journal article" date="2000" name="Genome Res.">
        <title>RIKEN integrated sequence analysis (RISA) system--384-format sequencing pipeline with 384 multicapillary sequencer.</title>
        <authorList>
            <person name="Shibata K."/>
            <person name="Itoh M."/>
            <person name="Aizawa K."/>
            <person name="Nagaoka S."/>
            <person name="Sasaki N."/>
            <person name="Carninci P."/>
            <person name="Konno H."/>
            <person name="Akiyama J."/>
            <person name="Nishi K."/>
            <person name="Kitsunai T."/>
            <person name="Tashiro H."/>
            <person name="Itoh M."/>
            <person name="Sumi N."/>
            <person name="Ishii Y."/>
            <person name="Nakamura S."/>
            <person name="Hazama M."/>
            <person name="Nishine T."/>
            <person name="Harada A."/>
            <person name="Yamamoto R."/>
            <person name="Matsumoto H."/>
            <person name="Sakaguchi S."/>
            <person name="Ikegami T."/>
            <person name="Kashiwagi K."/>
            <person name="Fujiwake S."/>
            <person name="Inoue K."/>
            <person name="Togawa Y."/>
            <person name="Izawa M."/>
            <person name="Ohara E."/>
            <person name="Watahiki M."/>
            <person name="Yoneda Y."/>
            <person name="Ishikawa T."/>
            <person name="Ozawa K."/>
            <person name="Tanaka T."/>
            <person name="Matsuura S."/>
            <person name="Kawai J."/>
            <person name="Okazaki Y."/>
            <person name="Muramatsu M."/>
            <person name="Inoue Y."/>
            <person name="Kira A."/>
            <person name="Hayashizaki Y."/>
        </authorList>
    </citation>
    <scope>NUCLEOTIDE SEQUENCE</scope>
    <source>
        <strain evidence="1">C57BL/6J</strain>
        <tissue evidence="1">Epididymis</tissue>
    </source>
</reference>
<proteinExistence type="evidence at transcript level"/>
<evidence type="ECO:0000313" key="1">
    <source>
        <dbReference type="EMBL" id="BAE23089.1"/>
    </source>
</evidence>
<gene>
    <name evidence="2" type="primary">Gm15417</name>
    <name evidence="2" type="synonym">OTTMUSG00000021274</name>
</gene>
<organism evidence="1">
    <name type="scientific">Mus musculus</name>
    <name type="common">Mouse</name>
    <dbReference type="NCBI Taxonomy" id="10090"/>
    <lineage>
        <taxon>Eukaryota</taxon>
        <taxon>Metazoa</taxon>
        <taxon>Chordata</taxon>
        <taxon>Craniata</taxon>
        <taxon>Vertebrata</taxon>
        <taxon>Euteleostomi</taxon>
        <taxon>Mammalia</taxon>
        <taxon>Eutheria</taxon>
        <taxon>Euarchontoglires</taxon>
        <taxon>Glires</taxon>
        <taxon>Rodentia</taxon>
        <taxon>Myomorpha</taxon>
        <taxon>Muroidea</taxon>
        <taxon>Muridae</taxon>
        <taxon>Murinae</taxon>
        <taxon>Mus</taxon>
        <taxon>Mus</taxon>
    </lineage>
</organism>
<reference evidence="1" key="1">
    <citation type="journal article" date="1999" name="Methods Enzymol.">
        <title>High-efficiency full-length cDNA cloning.</title>
        <authorList>
            <person name="Carninci P."/>
            <person name="Hayashizaki Y."/>
        </authorList>
    </citation>
    <scope>NUCLEOTIDE SEQUENCE</scope>
    <source>
        <strain evidence="1">C57BL/6J</strain>
        <tissue evidence="1">Epididymis</tissue>
    </source>
</reference>
<reference evidence="1" key="2">
    <citation type="journal article" date="2000" name="Genome Res.">
        <title>Normalization and subtraction of cap-trapper-selected cDNAs to prepare full-length cDNA libraries for rapid discovery of new genes.</title>
        <authorList>
            <person name="Carninci P."/>
            <person name="Shibata Y."/>
            <person name="Hayatsu N."/>
            <person name="Sugahara Y."/>
            <person name="Shibata K."/>
            <person name="Itoh M."/>
            <person name="Konno H."/>
            <person name="Okazaki Y."/>
            <person name="Muramatsu M."/>
            <person name="Hayashizaki Y."/>
        </authorList>
    </citation>
    <scope>NUCLEOTIDE SEQUENCE</scope>
    <source>
        <strain evidence="1">C57BL/6J</strain>
        <tissue evidence="1">Epididymis</tissue>
    </source>
</reference>
<name>Q3UW30_MOUSE</name>
<reference evidence="1" key="8">
    <citation type="journal article" date="2005" name="Science">
        <title>Antisense Transcription in the Mammalian Transcriptome.</title>
        <authorList>
            <consortium name="RIKEN Genome Exploration Research Group and Genome Science Group (Genome Network Project Core Group) and the FANTOM Consortium"/>
        </authorList>
    </citation>
    <scope>NUCLEOTIDE SEQUENCE</scope>
    <source>
        <strain evidence="1">C57BL/6J</strain>
        <tissue evidence="1">Epididymis</tissue>
    </source>
</reference>
<feature type="non-terminal residue" evidence="1">
    <location>
        <position position="1"/>
    </location>
</feature>
<reference evidence="1" key="5">
    <citation type="journal article" date="2002" name="Nature">
        <title>Analysis of the mouse transcriptome based on functional annotation of 60,770 full-length cDNAs.</title>
        <authorList>
            <consortium name="The FANTOM Consortium and the RIKEN Genome Exploration Research Group Phase I and II Team"/>
        </authorList>
    </citation>
    <scope>NUCLEOTIDE SEQUENCE</scope>
    <source>
        <strain evidence="1">C57BL/6J</strain>
        <tissue evidence="1">Epididymis</tissue>
    </source>
</reference>
<accession>Q3UW30</accession>
<sequence length="111" mass="11851">SGAPTLCLQPAGTFSGETETLQWRDLGADSLRPRGVLLYRSCCSPPPGIKLPTSASGIEGKIDVCVLPTWQALKLRCGNVGALNVCSTKECCSSDLGMNRFPSWACLFKLM</sequence>
<reference evidence="1" key="7">
    <citation type="journal article" date="2005" name="Science">
        <title>The Transcriptional Landscape of the Mammalian Genome.</title>
        <authorList>
            <consortium name="The FANTOM Consortium"/>
            <consortium name="Riken Genome Exploration Research Group and Genome Science Group (Genome Network Project Core Group)"/>
        </authorList>
    </citation>
    <scope>NUCLEOTIDE SEQUENCE</scope>
    <source>
        <strain evidence="1">C57BL/6J</strain>
        <tissue evidence="1">Epididymis</tissue>
    </source>
</reference>
<dbReference type="AGR" id="MGI:3642531"/>
<reference evidence="1" key="6">
    <citation type="submission" date="2004-03" db="EMBL/GenBank/DDBJ databases">
        <authorList>
            <person name="Arakawa T."/>
            <person name="Carninci P."/>
            <person name="Fukuda S."/>
            <person name="Hashizume W."/>
            <person name="Hayashida K."/>
            <person name="Hori F."/>
            <person name="Iida J."/>
            <person name="Imamura K."/>
            <person name="Imotani K."/>
            <person name="Itoh M."/>
            <person name="Kanagawa S."/>
            <person name="Kawai J."/>
            <person name="Kojima M."/>
            <person name="Konno H."/>
            <person name="Murata M."/>
            <person name="Nakamura M."/>
            <person name="Ninomiya N."/>
            <person name="Nishiyori H."/>
            <person name="Nomura K."/>
            <person name="Ohno M."/>
            <person name="Sakazume N."/>
            <person name="Sano H."/>
            <person name="Sasaki D."/>
            <person name="Shibata K."/>
            <person name="Shiraki T."/>
            <person name="Tagami M."/>
            <person name="Tagami Y."/>
            <person name="Waki K."/>
            <person name="Watahiki A."/>
            <person name="Muramatsu M."/>
            <person name="Hayashizaki Y."/>
        </authorList>
    </citation>
    <scope>NUCLEOTIDE SEQUENCE</scope>
    <source>
        <strain evidence="1">C57BL/6J</strain>
        <tissue evidence="1">Epididymis</tissue>
    </source>
</reference>